<accession>A0A383D0N4</accession>
<dbReference type="AlphaFoldDB" id="A0A383D0N4"/>
<gene>
    <name evidence="1" type="ORF">METZ01_LOCUS490703</name>
</gene>
<organism evidence="1">
    <name type="scientific">marine metagenome</name>
    <dbReference type="NCBI Taxonomy" id="408172"/>
    <lineage>
        <taxon>unclassified sequences</taxon>
        <taxon>metagenomes</taxon>
        <taxon>ecological metagenomes</taxon>
    </lineage>
</organism>
<reference evidence="1" key="1">
    <citation type="submission" date="2018-05" db="EMBL/GenBank/DDBJ databases">
        <authorList>
            <person name="Lanie J.A."/>
            <person name="Ng W.-L."/>
            <person name="Kazmierczak K.M."/>
            <person name="Andrzejewski T.M."/>
            <person name="Davidsen T.M."/>
            <person name="Wayne K.J."/>
            <person name="Tettelin H."/>
            <person name="Glass J.I."/>
            <person name="Rusch D."/>
            <person name="Podicherti R."/>
            <person name="Tsui H.-C.T."/>
            <person name="Winkler M.E."/>
        </authorList>
    </citation>
    <scope>NUCLEOTIDE SEQUENCE</scope>
</reference>
<dbReference type="EMBL" id="UINC01213186">
    <property type="protein sequence ID" value="SVE37849.1"/>
    <property type="molecule type" value="Genomic_DNA"/>
</dbReference>
<protein>
    <submittedName>
        <fullName evidence="1">Uncharacterized protein</fullName>
    </submittedName>
</protein>
<evidence type="ECO:0000313" key="1">
    <source>
        <dbReference type="EMBL" id="SVE37849.1"/>
    </source>
</evidence>
<name>A0A383D0N4_9ZZZZ</name>
<sequence>MIKKISIRTKFGWIPALERREKIFKIKF</sequence>
<proteinExistence type="predicted"/>